<protein>
    <submittedName>
        <fullName evidence="2">Uncharacterized protein</fullName>
    </submittedName>
</protein>
<dbReference type="Proteomes" id="UP000631114">
    <property type="component" value="Unassembled WGS sequence"/>
</dbReference>
<name>A0A835HA27_9MAGN</name>
<feature type="region of interest" description="Disordered" evidence="1">
    <location>
        <begin position="101"/>
        <end position="156"/>
    </location>
</feature>
<evidence type="ECO:0000313" key="3">
    <source>
        <dbReference type="Proteomes" id="UP000631114"/>
    </source>
</evidence>
<gene>
    <name evidence="2" type="ORF">IFM89_012241</name>
</gene>
<dbReference type="AlphaFoldDB" id="A0A835HA27"/>
<organism evidence="2 3">
    <name type="scientific">Coptis chinensis</name>
    <dbReference type="NCBI Taxonomy" id="261450"/>
    <lineage>
        <taxon>Eukaryota</taxon>
        <taxon>Viridiplantae</taxon>
        <taxon>Streptophyta</taxon>
        <taxon>Embryophyta</taxon>
        <taxon>Tracheophyta</taxon>
        <taxon>Spermatophyta</taxon>
        <taxon>Magnoliopsida</taxon>
        <taxon>Ranunculales</taxon>
        <taxon>Ranunculaceae</taxon>
        <taxon>Coptidoideae</taxon>
        <taxon>Coptis</taxon>
    </lineage>
</organism>
<proteinExistence type="predicted"/>
<dbReference type="EMBL" id="JADFTS010000007">
    <property type="protein sequence ID" value="KAF9596510.1"/>
    <property type="molecule type" value="Genomic_DNA"/>
</dbReference>
<evidence type="ECO:0000313" key="2">
    <source>
        <dbReference type="EMBL" id="KAF9596510.1"/>
    </source>
</evidence>
<reference evidence="2 3" key="1">
    <citation type="submission" date="2020-10" db="EMBL/GenBank/DDBJ databases">
        <title>The Coptis chinensis genome and diversification of protoberbering-type alkaloids.</title>
        <authorList>
            <person name="Wang B."/>
            <person name="Shu S."/>
            <person name="Song C."/>
            <person name="Liu Y."/>
        </authorList>
    </citation>
    <scope>NUCLEOTIDE SEQUENCE [LARGE SCALE GENOMIC DNA]</scope>
    <source>
        <strain evidence="2">HL-2020</strain>
        <tissue evidence="2">Leaf</tissue>
    </source>
</reference>
<accession>A0A835HA27</accession>
<comment type="caution">
    <text evidence="2">The sequence shown here is derived from an EMBL/GenBank/DDBJ whole genome shotgun (WGS) entry which is preliminary data.</text>
</comment>
<evidence type="ECO:0000256" key="1">
    <source>
        <dbReference type="SAM" id="MobiDB-lite"/>
    </source>
</evidence>
<sequence length="156" mass="17029">MNYNRKCSATEAELLGVEFAVKMTVRKEFVLSFDNRGSRLIDGYVDLCRRTSVRKWTCWESTLNIDVDIDCTLLHDCNNNNNNNKNNSNVKPKVIMEISGMPTSLKGATSKAGASPDVVGEPSSSSASRGDRADNSQPLQADKGATLGVIISQNNQ</sequence>
<keyword evidence="3" id="KW-1185">Reference proteome</keyword>